<sequence>MNILVTGGAGYIGSHTCIELLAAGYTPIVFDNLCNSSTVSLDRVKEITGQTITFIEGDIRDSDLLDQVFQKHDIYGVIHFAGLKAVGESVEKPLMYYDNNIAGSISLFSAMNRNNVKRVIFSSSATVYGDPETVPILESFPVSATNPYGRSKLHIEEILRDIFISDKSWNIALLRYFNPVGAHPSGLIGEDPNDIPNNLMPYVSGVAVGRYEQLSVFGGDYATPDGTGVRDYIHVVDLAKGHVKALQAFENSNVDNLYTVNLGTGKGYSVLEMVEAFSHASGKKVAYRIVERRSGDIACCYADPTLAKQLLDWEATCGIQEMCDDTWRWQSNNPMGYKTNNKTKEAIA</sequence>
<keyword evidence="12" id="KW-1185">Reference proteome</keyword>
<dbReference type="Proteomes" id="UP000294887">
    <property type="component" value="Unassembled WGS sequence"/>
</dbReference>
<dbReference type="Pfam" id="PF16363">
    <property type="entry name" value="GDP_Man_Dehyd"/>
    <property type="match status" value="1"/>
</dbReference>
<protein>
    <recommendedName>
        <fullName evidence="6 9">UDP-glucose 4-epimerase</fullName>
        <ecNumber evidence="5 9">5.1.3.2</ecNumber>
    </recommendedName>
</protein>
<evidence type="ECO:0000259" key="10">
    <source>
        <dbReference type="Pfam" id="PF16363"/>
    </source>
</evidence>
<dbReference type="CDD" id="cd05247">
    <property type="entry name" value="UDP_G4E_1_SDR_e"/>
    <property type="match status" value="1"/>
</dbReference>
<dbReference type="Gene3D" id="3.90.25.10">
    <property type="entry name" value="UDP-galactose 4-epimerase, domain 1"/>
    <property type="match status" value="1"/>
</dbReference>
<dbReference type="PANTHER" id="PTHR43725:SF47">
    <property type="entry name" value="UDP-GLUCOSE 4-EPIMERASE"/>
    <property type="match status" value="1"/>
</dbReference>
<dbReference type="OrthoDB" id="9803010at2"/>
<evidence type="ECO:0000256" key="5">
    <source>
        <dbReference type="ARBA" id="ARBA00013189"/>
    </source>
</evidence>
<evidence type="ECO:0000256" key="7">
    <source>
        <dbReference type="ARBA" id="ARBA00023027"/>
    </source>
</evidence>
<dbReference type="UniPathway" id="UPA00214"/>
<evidence type="ECO:0000256" key="9">
    <source>
        <dbReference type="RuleBase" id="RU366046"/>
    </source>
</evidence>
<reference evidence="11 12" key="1">
    <citation type="submission" date="2019-03" db="EMBL/GenBank/DDBJ databases">
        <title>Genomic Encyclopedia of Type Strains, Phase IV (KMG-IV): sequencing the most valuable type-strain genomes for metagenomic binning, comparative biology and taxonomic classification.</title>
        <authorList>
            <person name="Goeker M."/>
        </authorList>
    </citation>
    <scope>NUCLEOTIDE SEQUENCE [LARGE SCALE GENOMIC DNA]</scope>
    <source>
        <strain evidence="11 12">DSM 24830</strain>
    </source>
</reference>
<dbReference type="EMBL" id="SMFQ01000003">
    <property type="protein sequence ID" value="TCJ87642.1"/>
    <property type="molecule type" value="Genomic_DNA"/>
</dbReference>
<name>A0A4R1F4R2_9GAMM</name>
<keyword evidence="8 9" id="KW-0413">Isomerase</keyword>
<gene>
    <name evidence="11" type="ORF">EV695_2155</name>
</gene>
<keyword evidence="7 9" id="KW-0520">NAD</keyword>
<proteinExistence type="inferred from homology"/>
<dbReference type="NCBIfam" id="TIGR01179">
    <property type="entry name" value="galE"/>
    <property type="match status" value="1"/>
</dbReference>
<dbReference type="GO" id="GO:0006012">
    <property type="term" value="P:galactose metabolic process"/>
    <property type="evidence" value="ECO:0007669"/>
    <property type="project" value="UniProtKB-UniPathway"/>
</dbReference>
<dbReference type="AlphaFoldDB" id="A0A4R1F4R2"/>
<comment type="subunit">
    <text evidence="9">Homodimer.</text>
</comment>
<dbReference type="SUPFAM" id="SSF51735">
    <property type="entry name" value="NAD(P)-binding Rossmann-fold domains"/>
    <property type="match status" value="1"/>
</dbReference>
<dbReference type="InterPro" id="IPR016040">
    <property type="entry name" value="NAD(P)-bd_dom"/>
</dbReference>
<dbReference type="PANTHER" id="PTHR43725">
    <property type="entry name" value="UDP-GLUCOSE 4-EPIMERASE"/>
    <property type="match status" value="1"/>
</dbReference>
<dbReference type="NCBIfam" id="NF007956">
    <property type="entry name" value="PRK10675.1"/>
    <property type="match status" value="1"/>
</dbReference>
<comment type="similarity">
    <text evidence="4 9">Belongs to the NAD(P)-dependent epimerase/dehydratase family.</text>
</comment>
<dbReference type="InterPro" id="IPR036291">
    <property type="entry name" value="NAD(P)-bd_dom_sf"/>
</dbReference>
<evidence type="ECO:0000256" key="4">
    <source>
        <dbReference type="ARBA" id="ARBA00007637"/>
    </source>
</evidence>
<evidence type="ECO:0000313" key="11">
    <source>
        <dbReference type="EMBL" id="TCJ87642.1"/>
    </source>
</evidence>
<dbReference type="GO" id="GO:0003978">
    <property type="term" value="F:UDP-glucose 4-epimerase activity"/>
    <property type="evidence" value="ECO:0007669"/>
    <property type="project" value="UniProtKB-UniRule"/>
</dbReference>
<keyword evidence="9" id="KW-0119">Carbohydrate metabolism</keyword>
<dbReference type="RefSeq" id="WP_131905905.1">
    <property type="nucleotide sequence ID" value="NZ_BAAAFU010000004.1"/>
</dbReference>
<comment type="catalytic activity">
    <reaction evidence="1 9">
        <text>UDP-alpha-D-glucose = UDP-alpha-D-galactose</text>
        <dbReference type="Rhea" id="RHEA:22168"/>
        <dbReference type="ChEBI" id="CHEBI:58885"/>
        <dbReference type="ChEBI" id="CHEBI:66914"/>
        <dbReference type="EC" id="5.1.3.2"/>
    </reaction>
</comment>
<evidence type="ECO:0000256" key="3">
    <source>
        <dbReference type="ARBA" id="ARBA00004947"/>
    </source>
</evidence>
<organism evidence="11 12">
    <name type="scientific">Cocleimonas flava</name>
    <dbReference type="NCBI Taxonomy" id="634765"/>
    <lineage>
        <taxon>Bacteria</taxon>
        <taxon>Pseudomonadati</taxon>
        <taxon>Pseudomonadota</taxon>
        <taxon>Gammaproteobacteria</taxon>
        <taxon>Thiotrichales</taxon>
        <taxon>Thiotrichaceae</taxon>
        <taxon>Cocleimonas</taxon>
    </lineage>
</organism>
<evidence type="ECO:0000256" key="2">
    <source>
        <dbReference type="ARBA" id="ARBA00001911"/>
    </source>
</evidence>
<evidence type="ECO:0000256" key="6">
    <source>
        <dbReference type="ARBA" id="ARBA00018569"/>
    </source>
</evidence>
<evidence type="ECO:0000256" key="1">
    <source>
        <dbReference type="ARBA" id="ARBA00000083"/>
    </source>
</evidence>
<evidence type="ECO:0000256" key="8">
    <source>
        <dbReference type="ARBA" id="ARBA00023235"/>
    </source>
</evidence>
<dbReference type="EC" id="5.1.3.2" evidence="5 9"/>
<comment type="pathway">
    <text evidence="3 9">Carbohydrate metabolism; galactose metabolism.</text>
</comment>
<comment type="caution">
    <text evidence="11">The sequence shown here is derived from an EMBL/GenBank/DDBJ whole genome shotgun (WGS) entry which is preliminary data.</text>
</comment>
<accession>A0A4R1F4R2</accession>
<dbReference type="GO" id="GO:0005829">
    <property type="term" value="C:cytosol"/>
    <property type="evidence" value="ECO:0007669"/>
    <property type="project" value="TreeGrafter"/>
</dbReference>
<dbReference type="Gene3D" id="3.40.50.720">
    <property type="entry name" value="NAD(P)-binding Rossmann-like Domain"/>
    <property type="match status" value="1"/>
</dbReference>
<feature type="domain" description="NAD(P)-binding" evidence="10">
    <location>
        <begin position="4"/>
        <end position="326"/>
    </location>
</feature>
<evidence type="ECO:0000313" key="12">
    <source>
        <dbReference type="Proteomes" id="UP000294887"/>
    </source>
</evidence>
<dbReference type="InterPro" id="IPR005886">
    <property type="entry name" value="UDP_G4E"/>
</dbReference>
<comment type="cofactor">
    <cofactor evidence="2 9">
        <name>NAD(+)</name>
        <dbReference type="ChEBI" id="CHEBI:57540"/>
    </cofactor>
</comment>